<dbReference type="Proteomes" id="UP000596035">
    <property type="component" value="Chromosome"/>
</dbReference>
<accession>A0A1Z2XN43</accession>
<keyword evidence="1" id="KW-0812">Transmembrane</keyword>
<dbReference type="EMBL" id="CP065321">
    <property type="protein sequence ID" value="QQR29152.1"/>
    <property type="molecule type" value="Genomic_DNA"/>
</dbReference>
<keyword evidence="4" id="KW-1185">Reference proteome</keyword>
<gene>
    <name evidence="2" type="ORF">ADH66_03895</name>
    <name evidence="3" type="ORF">I5Q82_13960</name>
</gene>
<dbReference type="Proteomes" id="UP000196710">
    <property type="component" value="Chromosome"/>
</dbReference>
<feature type="transmembrane region" description="Helical" evidence="1">
    <location>
        <begin position="72"/>
        <end position="92"/>
    </location>
</feature>
<evidence type="ECO:0000313" key="5">
    <source>
        <dbReference type="Proteomes" id="UP000596035"/>
    </source>
</evidence>
<dbReference type="AlphaFoldDB" id="A0A1Z2XN43"/>
<evidence type="ECO:0008006" key="6">
    <source>
        <dbReference type="Google" id="ProtNLM"/>
    </source>
</evidence>
<feature type="transmembrane region" description="Helical" evidence="1">
    <location>
        <begin position="40"/>
        <end position="60"/>
    </location>
</feature>
<evidence type="ECO:0000313" key="3">
    <source>
        <dbReference type="EMBL" id="QQR29152.1"/>
    </source>
</evidence>
<evidence type="ECO:0000256" key="1">
    <source>
        <dbReference type="SAM" id="Phobius"/>
    </source>
</evidence>
<dbReference type="KEGG" id="amur:ADH66_03895"/>
<reference evidence="2" key="1">
    <citation type="journal article" date="2017" name="Genome Announc.">
        <title>High-Quality Whole-Genome Sequences of the Oligo-Mouse-Microbiota Bacterial Community.</title>
        <authorList>
            <person name="Garzetti D."/>
            <person name="Brugiroux S."/>
            <person name="Bunk B."/>
            <person name="Pukall R."/>
            <person name="McCoy K.D."/>
            <person name="Macpherson A.J."/>
            <person name="Stecher B."/>
        </authorList>
    </citation>
    <scope>NUCLEOTIDE SEQUENCE</scope>
    <source>
        <strain evidence="2">KB18</strain>
    </source>
</reference>
<reference evidence="3 5" key="3">
    <citation type="submission" date="2020-11" db="EMBL/GenBank/DDBJ databases">
        <title>Closed and high quality bacterial genomes of the OMM12 community.</title>
        <authorList>
            <person name="Marbouty M."/>
            <person name="Lamy-Besnier Q."/>
            <person name="Debarbieux L."/>
            <person name="Koszul R."/>
        </authorList>
    </citation>
    <scope>NUCLEOTIDE SEQUENCE [LARGE SCALE GENOMIC DNA]</scope>
    <source>
        <strain evidence="3 5">KB18</strain>
    </source>
</reference>
<reference evidence="4" key="2">
    <citation type="submission" date="2017-05" db="EMBL/GenBank/DDBJ databases">
        <title>Improved OligoMM genomes.</title>
        <authorList>
            <person name="Garzetti D."/>
        </authorList>
    </citation>
    <scope>NUCLEOTIDE SEQUENCE [LARGE SCALE GENOMIC DNA]</scope>
    <source>
        <strain evidence="4">KB18</strain>
    </source>
</reference>
<sequence length="146" mass="16971">MKKFLRFVGELKNWGCLSFTGALCIYMAIDWLFGGEYIRYSLIVQLLAMCGVITLLQYVFFSGQVLKKPSYWLRLLIFCGLIFCVCGGFAWAFRWFPMDNPGAWVSFIVIFFVAFVVLCLGFEIYFRVLGKKYDQALGRRREQDGK</sequence>
<feature type="transmembrane region" description="Helical" evidence="1">
    <location>
        <begin position="104"/>
        <end position="126"/>
    </location>
</feature>
<protein>
    <recommendedName>
        <fullName evidence="6">DUF3021 domain-containing protein</fullName>
    </recommendedName>
</protein>
<proteinExistence type="predicted"/>
<feature type="transmembrane region" description="Helical" evidence="1">
    <location>
        <begin position="12"/>
        <end position="34"/>
    </location>
</feature>
<evidence type="ECO:0000313" key="2">
    <source>
        <dbReference type="EMBL" id="ASB39863.1"/>
    </source>
</evidence>
<keyword evidence="1" id="KW-0472">Membrane</keyword>
<dbReference type="RefSeq" id="WP_066535480.1">
    <property type="nucleotide sequence ID" value="NZ_CAQWLO010000042.1"/>
</dbReference>
<organism evidence="3 5">
    <name type="scientific">Acutalibacter muris</name>
    <dbReference type="NCBI Taxonomy" id="1796620"/>
    <lineage>
        <taxon>Bacteria</taxon>
        <taxon>Bacillati</taxon>
        <taxon>Bacillota</taxon>
        <taxon>Clostridia</taxon>
        <taxon>Eubacteriales</taxon>
        <taxon>Acutalibacteraceae</taxon>
        <taxon>Acutalibacter</taxon>
    </lineage>
</organism>
<dbReference type="EMBL" id="CP021422">
    <property type="protein sequence ID" value="ASB39863.1"/>
    <property type="molecule type" value="Genomic_DNA"/>
</dbReference>
<keyword evidence="1" id="KW-1133">Transmembrane helix</keyword>
<name>A0A1Z2XN43_9FIRM</name>
<evidence type="ECO:0000313" key="4">
    <source>
        <dbReference type="Proteomes" id="UP000196710"/>
    </source>
</evidence>